<dbReference type="EMBL" id="GBXM01047735">
    <property type="protein sequence ID" value="JAH60842.1"/>
    <property type="molecule type" value="Transcribed_RNA"/>
</dbReference>
<name>A0A0E9U529_ANGAN</name>
<organism evidence="1">
    <name type="scientific">Anguilla anguilla</name>
    <name type="common">European freshwater eel</name>
    <name type="synonym">Muraena anguilla</name>
    <dbReference type="NCBI Taxonomy" id="7936"/>
    <lineage>
        <taxon>Eukaryota</taxon>
        <taxon>Metazoa</taxon>
        <taxon>Chordata</taxon>
        <taxon>Craniata</taxon>
        <taxon>Vertebrata</taxon>
        <taxon>Euteleostomi</taxon>
        <taxon>Actinopterygii</taxon>
        <taxon>Neopterygii</taxon>
        <taxon>Teleostei</taxon>
        <taxon>Anguilliformes</taxon>
        <taxon>Anguillidae</taxon>
        <taxon>Anguilla</taxon>
    </lineage>
</organism>
<proteinExistence type="predicted"/>
<dbReference type="AlphaFoldDB" id="A0A0E9U529"/>
<evidence type="ECO:0000313" key="1">
    <source>
        <dbReference type="EMBL" id="JAH60842.1"/>
    </source>
</evidence>
<protein>
    <submittedName>
        <fullName evidence="1">Uncharacterized protein</fullName>
    </submittedName>
</protein>
<sequence>MMLRVQTRQTGLFSVRSMP</sequence>
<reference evidence="1" key="2">
    <citation type="journal article" date="2015" name="Fish Shellfish Immunol.">
        <title>Early steps in the European eel (Anguilla anguilla)-Vibrio vulnificus interaction in the gills: Role of the RtxA13 toxin.</title>
        <authorList>
            <person name="Callol A."/>
            <person name="Pajuelo D."/>
            <person name="Ebbesson L."/>
            <person name="Teles M."/>
            <person name="MacKenzie S."/>
            <person name="Amaro C."/>
        </authorList>
    </citation>
    <scope>NUCLEOTIDE SEQUENCE</scope>
</reference>
<reference evidence="1" key="1">
    <citation type="submission" date="2014-11" db="EMBL/GenBank/DDBJ databases">
        <authorList>
            <person name="Amaro Gonzalez C."/>
        </authorList>
    </citation>
    <scope>NUCLEOTIDE SEQUENCE</scope>
</reference>
<accession>A0A0E9U529</accession>